<dbReference type="InterPro" id="IPR000084">
    <property type="entry name" value="PE-PGRS_N"/>
</dbReference>
<comment type="caution">
    <text evidence="2">The sequence shown here is derived from an EMBL/GenBank/DDBJ whole genome shotgun (WGS) entry which is preliminary data.</text>
</comment>
<protein>
    <recommendedName>
        <fullName evidence="1">PE domain-containing protein</fullName>
    </recommendedName>
</protein>
<organism evidence="2 3">
    <name type="scientific">Saccharopolyspora gregorii</name>
    <dbReference type="NCBI Taxonomy" id="33914"/>
    <lineage>
        <taxon>Bacteria</taxon>
        <taxon>Bacillati</taxon>
        <taxon>Actinomycetota</taxon>
        <taxon>Actinomycetes</taxon>
        <taxon>Pseudonocardiales</taxon>
        <taxon>Pseudonocardiaceae</taxon>
        <taxon>Saccharopolyspora</taxon>
    </lineage>
</organism>
<dbReference type="Proteomes" id="UP001500483">
    <property type="component" value="Unassembled WGS sequence"/>
</dbReference>
<dbReference type="Pfam" id="PF00934">
    <property type="entry name" value="PE"/>
    <property type="match status" value="1"/>
</dbReference>
<keyword evidence="3" id="KW-1185">Reference proteome</keyword>
<evidence type="ECO:0000313" key="2">
    <source>
        <dbReference type="EMBL" id="GAA3355540.1"/>
    </source>
</evidence>
<proteinExistence type="predicted"/>
<evidence type="ECO:0000313" key="3">
    <source>
        <dbReference type="Proteomes" id="UP001500483"/>
    </source>
</evidence>
<accession>A0ABP6RSH8</accession>
<reference evidence="3" key="1">
    <citation type="journal article" date="2019" name="Int. J. Syst. Evol. Microbiol.">
        <title>The Global Catalogue of Microorganisms (GCM) 10K type strain sequencing project: providing services to taxonomists for standard genome sequencing and annotation.</title>
        <authorList>
            <consortium name="The Broad Institute Genomics Platform"/>
            <consortium name="The Broad Institute Genome Sequencing Center for Infectious Disease"/>
            <person name="Wu L."/>
            <person name="Ma J."/>
        </authorList>
    </citation>
    <scope>NUCLEOTIDE SEQUENCE [LARGE SCALE GENOMIC DNA]</scope>
    <source>
        <strain evidence="3">JCM 9687</strain>
    </source>
</reference>
<dbReference type="Gene3D" id="1.10.287.850">
    <property type="entry name" value="HP0062-like domain"/>
    <property type="match status" value="1"/>
</dbReference>
<dbReference type="RefSeq" id="WP_344925289.1">
    <property type="nucleotide sequence ID" value="NZ_BAAAYK010000038.1"/>
</dbReference>
<evidence type="ECO:0000259" key="1">
    <source>
        <dbReference type="Pfam" id="PF00934"/>
    </source>
</evidence>
<feature type="domain" description="PE" evidence="1">
    <location>
        <begin position="18"/>
        <end position="104"/>
    </location>
</feature>
<name>A0ABP6RSH8_9PSEU</name>
<sequence length="121" mass="12890">MTAPAPPPAPGGPGQTITVTPENVLAARRVIGEAASSAKDRLNRLAENLRVLPSASDEVSVAAARVWNANLLGEGDSHYRRLIGYVQGVEQLGEQLEEVARQYGIDEEEIAASFKQSGEHT</sequence>
<dbReference type="EMBL" id="BAAAYK010000038">
    <property type="protein sequence ID" value="GAA3355540.1"/>
    <property type="molecule type" value="Genomic_DNA"/>
</dbReference>
<gene>
    <name evidence="2" type="ORF">GCM10020366_16080</name>
</gene>